<comment type="caution">
    <text evidence="3">The sequence shown here is derived from an EMBL/GenBank/DDBJ whole genome shotgun (WGS) entry which is preliminary data.</text>
</comment>
<evidence type="ECO:0000256" key="1">
    <source>
        <dbReference type="SAM" id="MobiDB-lite"/>
    </source>
</evidence>
<dbReference type="Proteomes" id="UP000474024">
    <property type="component" value="Unassembled WGS sequence"/>
</dbReference>
<name>A0A6L5YRJ3_9FIRM</name>
<keyword evidence="4" id="KW-1185">Reference proteome</keyword>
<dbReference type="RefSeq" id="WP_154430024.1">
    <property type="nucleotide sequence ID" value="NZ_VUNI01000013.1"/>
</dbReference>
<evidence type="ECO:0000313" key="3">
    <source>
        <dbReference type="EMBL" id="MST75060.1"/>
    </source>
</evidence>
<dbReference type="EMBL" id="VUNI01000013">
    <property type="protein sequence ID" value="MST75060.1"/>
    <property type="molecule type" value="Genomic_DNA"/>
</dbReference>
<proteinExistence type="predicted"/>
<feature type="region of interest" description="Disordered" evidence="1">
    <location>
        <begin position="1"/>
        <end position="45"/>
    </location>
</feature>
<organism evidence="3 4">
    <name type="scientific">Roseburia porci</name>
    <dbReference type="NCBI Taxonomy" id="2605790"/>
    <lineage>
        <taxon>Bacteria</taxon>
        <taxon>Bacillati</taxon>
        <taxon>Bacillota</taxon>
        <taxon>Clostridia</taxon>
        <taxon>Lachnospirales</taxon>
        <taxon>Lachnospiraceae</taxon>
        <taxon>Roseburia</taxon>
    </lineage>
</organism>
<evidence type="ECO:0000313" key="4">
    <source>
        <dbReference type="Proteomes" id="UP000474024"/>
    </source>
</evidence>
<reference evidence="3 4" key="1">
    <citation type="submission" date="2019-08" db="EMBL/GenBank/DDBJ databases">
        <title>In-depth cultivation of the pig gut microbiome towards novel bacterial diversity and tailored functional studies.</title>
        <authorList>
            <person name="Wylensek D."/>
            <person name="Hitch T.C.A."/>
            <person name="Clavel T."/>
        </authorList>
    </citation>
    <scope>NUCLEOTIDE SEQUENCE [LARGE SCALE GENOMIC DNA]</scope>
    <source>
        <strain evidence="3 4">MUC/MUC-530-WT-4D</strain>
    </source>
</reference>
<dbReference type="AlphaFoldDB" id="A0A6L5YRJ3"/>
<keyword evidence="2" id="KW-1133">Transmembrane helix</keyword>
<protein>
    <submittedName>
        <fullName evidence="3">Uncharacterized protein</fullName>
    </submittedName>
</protein>
<keyword evidence="2" id="KW-0472">Membrane</keyword>
<evidence type="ECO:0000256" key="2">
    <source>
        <dbReference type="SAM" id="Phobius"/>
    </source>
</evidence>
<keyword evidence="2" id="KW-0812">Transmembrane</keyword>
<feature type="transmembrane region" description="Helical" evidence="2">
    <location>
        <begin position="87"/>
        <end position="105"/>
    </location>
</feature>
<gene>
    <name evidence="3" type="ORF">FYJ75_08480</name>
</gene>
<sequence>MMENEKKPIGFDPMTGEPIYEETAQATANAKQPTGFDPMTGEPIYAETAQAEENAGQPTGFDPMTGEPIYGNAPKAAEKKPFYKRKAVIIPAVVVVAGVVVFAGVKNGAFLGKSGKVAMATMNTLTDNSHITKNLAGLSLLESDDYTITWSGSFGDEFSGDLTFSNGSKQKQLSGNVDVDSISDIEFVGNLTSDELQLQVPGFSDELFVYNYTEDKDGYITELVDDDDMEAFDKALQTVFSSKEQKKEGTEGAKILKDFYKGLKFKSVGKEEFEVDGKDRKCKGFQTTITGDDLSDLTEQLQDFTEENYGDSLDDLDADLDDSFDDIYDELDDFPDTDVTFYIYKGKLACVQVEIGKEDAQLVFHGGKTRTQNMELLVNDDTIMEVEGETNGSKEQYELSFGGTSVGELEYDYKSGDYSIDINAGYDDVTIEGTLRGSKKSFEFGISNIEAYDLDEDIDFNVDLKKGAKFQKVSGDKFDIGNASEDDLEDLIYDLEDYFE</sequence>
<accession>A0A6L5YRJ3</accession>